<evidence type="ECO:0008006" key="3">
    <source>
        <dbReference type="Google" id="ProtNLM"/>
    </source>
</evidence>
<protein>
    <recommendedName>
        <fullName evidence="3">FAS1 domain-containing protein</fullName>
    </recommendedName>
</protein>
<dbReference type="Proteomes" id="UP000681967">
    <property type="component" value="Unassembled WGS sequence"/>
</dbReference>
<accession>A0A8S3GBF5</accession>
<name>A0A8S3GBF5_9BILA</name>
<dbReference type="EMBL" id="CAJOBH010262231">
    <property type="protein sequence ID" value="CAF5156815.1"/>
    <property type="molecule type" value="Genomic_DNA"/>
</dbReference>
<gene>
    <name evidence="1" type="ORF">BYL167_LOCUS73600</name>
</gene>
<evidence type="ECO:0000313" key="1">
    <source>
        <dbReference type="EMBL" id="CAF5156815.1"/>
    </source>
</evidence>
<feature type="non-terminal residue" evidence="1">
    <location>
        <position position="1"/>
    </location>
</feature>
<dbReference type="AlphaFoldDB" id="A0A8S3GBF5"/>
<reference evidence="1" key="1">
    <citation type="submission" date="2021-02" db="EMBL/GenBank/DDBJ databases">
        <authorList>
            <person name="Nowell W R."/>
        </authorList>
    </citation>
    <scope>NUCLEOTIDE SEQUENCE</scope>
</reference>
<evidence type="ECO:0000313" key="2">
    <source>
        <dbReference type="Proteomes" id="UP000681967"/>
    </source>
</evidence>
<proteinExistence type="predicted"/>
<sequence>VTLIGRPENSLPFTASVLNNEANIPIKNGVMHVIRGILSGTVIPLDTVLSTMQGAR</sequence>
<comment type="caution">
    <text evidence="1">The sequence shown here is derived from an EMBL/GenBank/DDBJ whole genome shotgun (WGS) entry which is preliminary data.</text>
</comment>
<organism evidence="1 2">
    <name type="scientific">Rotaria magnacalcarata</name>
    <dbReference type="NCBI Taxonomy" id="392030"/>
    <lineage>
        <taxon>Eukaryota</taxon>
        <taxon>Metazoa</taxon>
        <taxon>Spiralia</taxon>
        <taxon>Gnathifera</taxon>
        <taxon>Rotifera</taxon>
        <taxon>Eurotatoria</taxon>
        <taxon>Bdelloidea</taxon>
        <taxon>Philodinida</taxon>
        <taxon>Philodinidae</taxon>
        <taxon>Rotaria</taxon>
    </lineage>
</organism>